<feature type="domain" description="CASTOR ACT" evidence="1">
    <location>
        <begin position="73"/>
        <end position="132"/>
    </location>
</feature>
<name>W4GJB8_APHAT</name>
<evidence type="ECO:0000259" key="1">
    <source>
        <dbReference type="Pfam" id="PF13840"/>
    </source>
</evidence>
<dbReference type="InterPro" id="IPR051719">
    <property type="entry name" value="CASTOR_mTORC1"/>
</dbReference>
<evidence type="ECO:0000313" key="3">
    <source>
        <dbReference type="EMBL" id="RQM24780.1"/>
    </source>
</evidence>
<accession>W4GJB8</accession>
<dbReference type="Pfam" id="PF13840">
    <property type="entry name" value="ACT_7"/>
    <property type="match status" value="1"/>
</dbReference>
<dbReference type="PANTHER" id="PTHR31131:SF6">
    <property type="entry name" value="CASTOR ACT DOMAIN-CONTAINING PROTEIN"/>
    <property type="match status" value="1"/>
</dbReference>
<dbReference type="Proteomes" id="UP000284702">
    <property type="component" value="Unassembled WGS sequence"/>
</dbReference>
<reference evidence="2" key="1">
    <citation type="submission" date="2013-12" db="EMBL/GenBank/DDBJ databases">
        <title>The Genome Sequence of Aphanomyces astaci APO3.</title>
        <authorList>
            <consortium name="The Broad Institute Genomics Platform"/>
            <person name="Russ C."/>
            <person name="Tyler B."/>
            <person name="van West P."/>
            <person name="Dieguez-Uribeondo J."/>
            <person name="Young S.K."/>
            <person name="Zeng Q."/>
            <person name="Gargeya S."/>
            <person name="Fitzgerald M."/>
            <person name="Abouelleil A."/>
            <person name="Alvarado L."/>
            <person name="Chapman S.B."/>
            <person name="Gainer-Dewar J."/>
            <person name="Goldberg J."/>
            <person name="Griggs A."/>
            <person name="Gujja S."/>
            <person name="Hansen M."/>
            <person name="Howarth C."/>
            <person name="Imamovic A."/>
            <person name="Ireland A."/>
            <person name="Larimer J."/>
            <person name="McCowan C."/>
            <person name="Murphy C."/>
            <person name="Pearson M."/>
            <person name="Poon T.W."/>
            <person name="Priest M."/>
            <person name="Roberts A."/>
            <person name="Saif S."/>
            <person name="Shea T."/>
            <person name="Sykes S."/>
            <person name="Wortman J."/>
            <person name="Nusbaum C."/>
            <person name="Birren B."/>
        </authorList>
    </citation>
    <scope>NUCLEOTIDE SEQUENCE [LARGE SCALE GENOMIC DNA]</scope>
    <source>
        <strain evidence="2">APO3</strain>
    </source>
</reference>
<dbReference type="Gene3D" id="3.30.2130.10">
    <property type="entry name" value="VC0802-like"/>
    <property type="match status" value="1"/>
</dbReference>
<dbReference type="SUPFAM" id="SSF55021">
    <property type="entry name" value="ACT-like"/>
    <property type="match status" value="1"/>
</dbReference>
<dbReference type="RefSeq" id="XP_009830728.1">
    <property type="nucleotide sequence ID" value="XM_009832426.1"/>
</dbReference>
<keyword evidence="4" id="KW-1185">Reference proteome</keyword>
<dbReference type="InterPro" id="IPR027795">
    <property type="entry name" value="CASTOR_ACT_dom"/>
</dbReference>
<sequence>MALALRLTYTVLPRLAVHRFSRAADSVEDAALIGQLAAVLASNLPLTSLSLSADEISLVVSEDALLPVAATSTEAGWTTFKVEGPLDFALTGILSSLTAPLAAAAIPVFAVSTYDTDYILVKFDKAQGAIDAWRTSGIASVTTSS</sequence>
<dbReference type="OrthoDB" id="58529at2759"/>
<evidence type="ECO:0000313" key="4">
    <source>
        <dbReference type="Proteomes" id="UP000284702"/>
    </source>
</evidence>
<organism evidence="2">
    <name type="scientific">Aphanomyces astaci</name>
    <name type="common">Crayfish plague agent</name>
    <dbReference type="NCBI Taxonomy" id="112090"/>
    <lineage>
        <taxon>Eukaryota</taxon>
        <taxon>Sar</taxon>
        <taxon>Stramenopiles</taxon>
        <taxon>Oomycota</taxon>
        <taxon>Saprolegniomycetes</taxon>
        <taxon>Saprolegniales</taxon>
        <taxon>Verrucalvaceae</taxon>
        <taxon>Aphanomyces</taxon>
    </lineage>
</organism>
<dbReference type="AlphaFoldDB" id="W4GJB8"/>
<dbReference type="InterPro" id="IPR045865">
    <property type="entry name" value="ACT-like_dom_sf"/>
</dbReference>
<protein>
    <recommendedName>
        <fullName evidence="1">CASTOR ACT domain-containing protein</fullName>
    </recommendedName>
</protein>
<dbReference type="VEuPathDB" id="FungiDB:H257_07015"/>
<dbReference type="PANTHER" id="PTHR31131">
    <property type="entry name" value="CHROMOSOME 1, WHOLE GENOME SHOTGUN SEQUENCE"/>
    <property type="match status" value="1"/>
</dbReference>
<dbReference type="GeneID" id="20809011"/>
<proteinExistence type="predicted"/>
<evidence type="ECO:0000313" key="2">
    <source>
        <dbReference type="EMBL" id="ETV79792.1"/>
    </source>
</evidence>
<dbReference type="EMBL" id="MZMZ02002655">
    <property type="protein sequence ID" value="RQM24780.1"/>
    <property type="molecule type" value="Genomic_DNA"/>
</dbReference>
<gene>
    <name evidence="3" type="ORF">B5M09_000466</name>
    <name evidence="2" type="ORF">H257_07015</name>
</gene>
<dbReference type="EMBL" id="KI913127">
    <property type="protein sequence ID" value="ETV79792.1"/>
    <property type="molecule type" value="Genomic_DNA"/>
</dbReference>
<reference evidence="3 4" key="2">
    <citation type="submission" date="2018-07" db="EMBL/GenBank/DDBJ databases">
        <title>Annotation of Aphanomyces astaci genome assembly.</title>
        <authorList>
            <person name="Studholme D.J."/>
        </authorList>
    </citation>
    <scope>NUCLEOTIDE SEQUENCE [LARGE SCALE GENOMIC DNA]</scope>
    <source>
        <strain evidence="3">Pc</strain>
    </source>
</reference>